<dbReference type="PANTHER" id="PTHR40257:SF1">
    <property type="entry name" value="DUF1330 DOMAIN-CONTAINING PROTEIN"/>
    <property type="match status" value="1"/>
</dbReference>
<dbReference type="Gene3D" id="3.30.70.100">
    <property type="match status" value="1"/>
</dbReference>
<keyword evidence="1" id="KW-1133">Transmembrane helix</keyword>
<evidence type="ECO:0008006" key="4">
    <source>
        <dbReference type="Google" id="ProtNLM"/>
    </source>
</evidence>
<dbReference type="SUPFAM" id="SSF54909">
    <property type="entry name" value="Dimeric alpha+beta barrel"/>
    <property type="match status" value="1"/>
</dbReference>
<protein>
    <recommendedName>
        <fullName evidence="4">DUF1330 domain-containing protein</fullName>
    </recommendedName>
</protein>
<dbReference type="PROSITE" id="PS51257">
    <property type="entry name" value="PROKAR_LIPOPROTEIN"/>
    <property type="match status" value="1"/>
</dbReference>
<evidence type="ECO:0000313" key="3">
    <source>
        <dbReference type="Proteomes" id="UP000245461"/>
    </source>
</evidence>
<dbReference type="OrthoDB" id="8909581at2"/>
<organism evidence="2 3">
    <name type="scientific">Zavarzinia aquatilis</name>
    <dbReference type="NCBI Taxonomy" id="2211142"/>
    <lineage>
        <taxon>Bacteria</taxon>
        <taxon>Pseudomonadati</taxon>
        <taxon>Pseudomonadota</taxon>
        <taxon>Alphaproteobacteria</taxon>
        <taxon>Rhodospirillales</taxon>
        <taxon>Zavarziniaceae</taxon>
        <taxon>Zavarzinia</taxon>
    </lineage>
</organism>
<evidence type="ECO:0000256" key="1">
    <source>
        <dbReference type="SAM" id="Phobius"/>
    </source>
</evidence>
<comment type="caution">
    <text evidence="2">The sequence shown here is derived from an EMBL/GenBank/DDBJ whole genome shotgun (WGS) entry which is preliminary data.</text>
</comment>
<evidence type="ECO:0000313" key="2">
    <source>
        <dbReference type="EMBL" id="PWR25455.1"/>
    </source>
</evidence>
<dbReference type="RefSeq" id="WP_109901465.1">
    <property type="nucleotide sequence ID" value="NZ_QGLE01000001.1"/>
</dbReference>
<keyword evidence="3" id="KW-1185">Reference proteome</keyword>
<reference evidence="2 3" key="1">
    <citation type="submission" date="2018-05" db="EMBL/GenBank/DDBJ databases">
        <title>Zavarzinia sp. HR-AS.</title>
        <authorList>
            <person name="Lee Y."/>
            <person name="Jeon C.O."/>
        </authorList>
    </citation>
    <scope>NUCLEOTIDE SEQUENCE [LARGE SCALE GENOMIC DNA]</scope>
    <source>
        <strain evidence="2 3">HR-AS</strain>
    </source>
</reference>
<keyword evidence="1" id="KW-0472">Membrane</keyword>
<sequence>MKDLRFHLLLALVLAAACFGIWRWQAPGEALTPAEVERYVAGFDADLPLPPQDKAELLAGVRRFAEADDGRPVYMLNLMRYFEALRPAPGIPETYAGTPREANALYEAAVIPMALEGGAQPLFAGEVAGRNVAGADPAEDGWSRVILMRYPSRRAFLDLLSRPDYRAVMPYKMQALHLALVPVRAEIVLPGLVPASVTLAVLLFLAIGWWRAARRARTV</sequence>
<dbReference type="Proteomes" id="UP000245461">
    <property type="component" value="Unassembled WGS sequence"/>
</dbReference>
<dbReference type="AlphaFoldDB" id="A0A317EJN5"/>
<gene>
    <name evidence="2" type="ORF">DKG74_00275</name>
</gene>
<keyword evidence="1" id="KW-0812">Transmembrane</keyword>
<proteinExistence type="predicted"/>
<feature type="transmembrane region" description="Helical" evidence="1">
    <location>
        <begin position="187"/>
        <end position="210"/>
    </location>
</feature>
<accession>A0A317EJN5</accession>
<dbReference type="PANTHER" id="PTHR40257">
    <property type="match status" value="1"/>
</dbReference>
<name>A0A317EJN5_9PROT</name>
<dbReference type="InterPro" id="IPR011008">
    <property type="entry name" value="Dimeric_a/b-barrel"/>
</dbReference>
<dbReference type="EMBL" id="QGLE01000001">
    <property type="protein sequence ID" value="PWR25455.1"/>
    <property type="molecule type" value="Genomic_DNA"/>
</dbReference>